<comment type="caution">
    <text evidence="1">The sequence shown here is derived from an EMBL/GenBank/DDBJ whole genome shotgun (WGS) entry which is preliminary data.</text>
</comment>
<evidence type="ECO:0000313" key="2">
    <source>
        <dbReference type="Proteomes" id="UP000746612"/>
    </source>
</evidence>
<protein>
    <submittedName>
        <fullName evidence="1">Uncharacterized protein</fullName>
    </submittedName>
</protein>
<proteinExistence type="predicted"/>
<organism evidence="1 2">
    <name type="scientific">Gibberella zeae</name>
    <name type="common">Wheat head blight fungus</name>
    <name type="synonym">Fusarium graminearum</name>
    <dbReference type="NCBI Taxonomy" id="5518"/>
    <lineage>
        <taxon>Eukaryota</taxon>
        <taxon>Fungi</taxon>
        <taxon>Dikarya</taxon>
        <taxon>Ascomycota</taxon>
        <taxon>Pezizomycotina</taxon>
        <taxon>Sordariomycetes</taxon>
        <taxon>Hypocreomycetidae</taxon>
        <taxon>Hypocreales</taxon>
        <taxon>Nectriaceae</taxon>
        <taxon>Fusarium</taxon>
    </lineage>
</organism>
<accession>A0A9N8WUZ5</accession>
<dbReference type="Proteomes" id="UP000746612">
    <property type="component" value="Unassembled WGS sequence"/>
</dbReference>
<dbReference type="EMBL" id="CAJPIJ010000158">
    <property type="protein sequence ID" value="CAG1994810.1"/>
    <property type="molecule type" value="Genomic_DNA"/>
</dbReference>
<gene>
    <name evidence="1" type="ORF">MDCFG202_LOCUS389548</name>
</gene>
<evidence type="ECO:0000313" key="1">
    <source>
        <dbReference type="EMBL" id="CAG1994810.1"/>
    </source>
</evidence>
<name>A0A9N8WUZ5_GIBZA</name>
<sequence length="245" mass="27166">GFPHNPDIFINPLPQFTLLLASLFFTTSFTFSKIQVSHLYWGLSYLPASGVHWTSGQRDSVWQCSRYFCRLDKLARSELQWLTLTSCSTLRDLSYTSSPSRIAKRDLSPEGSKKSCAPMTAIHPPSEWSLVPSLAFPICLARDNLGNPPSSSFIDPIVEVKSKIKLYATEHPGDRTAVDMIYYSLADHTDGRALVANASHTHPGGEKLVCQTDASPYVSSTPGNLSCRSDQFPWGTKGHLSRRLD</sequence>
<reference evidence="1" key="1">
    <citation type="submission" date="2021-03" db="EMBL/GenBank/DDBJ databases">
        <authorList>
            <person name="Alouane T."/>
            <person name="Langin T."/>
            <person name="Bonhomme L."/>
        </authorList>
    </citation>
    <scope>NUCLEOTIDE SEQUENCE</scope>
    <source>
        <strain evidence="1">MDC_Fg202</strain>
    </source>
</reference>
<feature type="non-terminal residue" evidence="1">
    <location>
        <position position="1"/>
    </location>
</feature>
<dbReference type="AlphaFoldDB" id="A0A9N8WUZ5"/>